<evidence type="ECO:0000259" key="12">
    <source>
        <dbReference type="Pfam" id="PF00742"/>
    </source>
</evidence>
<dbReference type="UniPathway" id="UPA00051">
    <property type="reaction ID" value="UER00465"/>
</dbReference>
<organism evidence="14 15">
    <name type="scientific">Salipaludibacillus aurantiacus</name>
    <dbReference type="NCBI Taxonomy" id="1601833"/>
    <lineage>
        <taxon>Bacteria</taxon>
        <taxon>Bacillati</taxon>
        <taxon>Bacillota</taxon>
        <taxon>Bacilli</taxon>
        <taxon>Bacillales</taxon>
        <taxon>Bacillaceae</taxon>
    </lineage>
</organism>
<evidence type="ECO:0000256" key="3">
    <source>
        <dbReference type="ARBA" id="ARBA00006753"/>
    </source>
</evidence>
<evidence type="ECO:0000313" key="15">
    <source>
        <dbReference type="Proteomes" id="UP000198571"/>
    </source>
</evidence>
<comment type="pathway">
    <text evidence="1">Amino-acid biosynthesis; L-threonine biosynthesis; L-threonine from L-aspartate: step 3/5.</text>
</comment>
<keyword evidence="7" id="KW-0791">Threonine biosynthesis</keyword>
<dbReference type="RefSeq" id="WP_177174429.1">
    <property type="nucleotide sequence ID" value="NZ_FOGT01000020.1"/>
</dbReference>
<keyword evidence="15" id="KW-1185">Reference proteome</keyword>
<name>A0A1H9WUA7_9BACI</name>
<dbReference type="NCBIfam" id="NF004976">
    <property type="entry name" value="PRK06349.1"/>
    <property type="match status" value="1"/>
</dbReference>
<sequence length="433" mass="47137">MSQVKKVGIIGFGTVGSGVYETLLSKKEKVEKIIGSQFSIPVILVKDKQKQRDISGETAVTDSFEEFESLAELDAVVEASPDATTAYPFVRRLLQKGITVITANKELVAKHGEELLNLAGIYNCRLFFEAAVAGGIPVLTSVRHTLKTNDLERIEGVVNGTSNFILTKMREEGTAFQTALEEAQEHGYAEAVPDKDVDGWDAYYKTTILSQWIYGKAPVWLTEKPAGIRGTDVRDLLLADQLGGRVKHLASLEKNGDTITASVGPQFVLNDHPLYGVEGVNNGIHVKGSIVGSLLFQGAGAGKFPTASAVIEDLINYWSHTSEKAPLFEDHDEAPQLSGVNQENEETKIKPEYSGVWLVTGKQLALQLEGQRAVEKLSAIKRLEGREAVLVKGKKHDVTAAMSALNDTVRFYPVCGELQSILQLNAVTERSVS</sequence>
<evidence type="ECO:0000256" key="8">
    <source>
        <dbReference type="ARBA" id="ARBA00023002"/>
    </source>
</evidence>
<evidence type="ECO:0000256" key="4">
    <source>
        <dbReference type="ARBA" id="ARBA00013213"/>
    </source>
</evidence>
<protein>
    <recommendedName>
        <fullName evidence="5">Homoserine dehydrogenase</fullName>
        <ecNumber evidence="4">1.1.1.3</ecNumber>
    </recommendedName>
</protein>
<evidence type="ECO:0000256" key="10">
    <source>
        <dbReference type="ARBA" id="ARBA00023167"/>
    </source>
</evidence>
<feature type="domain" description="Aspartate/homoserine dehydrogenase NAD-binding" evidence="13">
    <location>
        <begin position="11"/>
        <end position="129"/>
    </location>
</feature>
<dbReference type="EC" id="1.1.1.3" evidence="4"/>
<evidence type="ECO:0000256" key="1">
    <source>
        <dbReference type="ARBA" id="ARBA00005056"/>
    </source>
</evidence>
<evidence type="ECO:0000256" key="6">
    <source>
        <dbReference type="ARBA" id="ARBA00022605"/>
    </source>
</evidence>
<evidence type="ECO:0000256" key="5">
    <source>
        <dbReference type="ARBA" id="ARBA00013376"/>
    </source>
</evidence>
<dbReference type="Pfam" id="PF03447">
    <property type="entry name" value="NAD_binding_3"/>
    <property type="match status" value="1"/>
</dbReference>
<dbReference type="Proteomes" id="UP000198571">
    <property type="component" value="Unassembled WGS sequence"/>
</dbReference>
<dbReference type="InterPro" id="IPR001342">
    <property type="entry name" value="HDH_cat"/>
</dbReference>
<dbReference type="SUPFAM" id="SSF55347">
    <property type="entry name" value="Glyceraldehyde-3-phosphate dehydrogenase-like, C-terminal domain"/>
    <property type="match status" value="1"/>
</dbReference>
<evidence type="ECO:0000256" key="7">
    <source>
        <dbReference type="ARBA" id="ARBA00022697"/>
    </source>
</evidence>
<dbReference type="FunFam" id="3.30.360.10:FF:000005">
    <property type="entry name" value="Homoserine dehydrogenase"/>
    <property type="match status" value="1"/>
</dbReference>
<comment type="pathway">
    <text evidence="2">Amino-acid biosynthesis; L-methionine biosynthesis via de novo pathway; L-homoserine from L-aspartate: step 3/3.</text>
</comment>
<dbReference type="SUPFAM" id="SSF51735">
    <property type="entry name" value="NAD(P)-binding Rossmann-fold domains"/>
    <property type="match status" value="1"/>
</dbReference>
<dbReference type="Pfam" id="PF00742">
    <property type="entry name" value="Homoserine_dh"/>
    <property type="match status" value="1"/>
</dbReference>
<comment type="similarity">
    <text evidence="3">Belongs to the homoserine dehydrogenase family.</text>
</comment>
<reference evidence="15" key="1">
    <citation type="submission" date="2016-10" db="EMBL/GenBank/DDBJ databases">
        <authorList>
            <person name="Varghese N."/>
            <person name="Submissions S."/>
        </authorList>
    </citation>
    <scope>NUCLEOTIDE SEQUENCE [LARGE SCALE GENOMIC DNA]</scope>
    <source>
        <strain evidence="15">S9</strain>
    </source>
</reference>
<dbReference type="InterPro" id="IPR005106">
    <property type="entry name" value="Asp/hSer_DH_NAD-bd"/>
</dbReference>
<dbReference type="PANTHER" id="PTHR43331:SF1">
    <property type="entry name" value="HOMOSERINE DEHYDROGENASE"/>
    <property type="match status" value="1"/>
</dbReference>
<keyword evidence="6" id="KW-0028">Amino-acid biosynthesis</keyword>
<keyword evidence="8" id="KW-0560">Oxidoreductase</keyword>
<keyword evidence="10" id="KW-0486">Methionine biosynthesis</keyword>
<feature type="domain" description="Homoserine dehydrogenase catalytic" evidence="12">
    <location>
        <begin position="137"/>
        <end position="315"/>
    </location>
</feature>
<evidence type="ECO:0000313" key="14">
    <source>
        <dbReference type="EMBL" id="SES37530.1"/>
    </source>
</evidence>
<evidence type="ECO:0000256" key="2">
    <source>
        <dbReference type="ARBA" id="ARBA00005062"/>
    </source>
</evidence>
<dbReference type="Gene3D" id="3.30.360.10">
    <property type="entry name" value="Dihydrodipicolinate Reductase, domain 2"/>
    <property type="match status" value="1"/>
</dbReference>
<keyword evidence="9" id="KW-0915">Sodium</keyword>
<proteinExistence type="inferred from homology"/>
<evidence type="ECO:0000259" key="13">
    <source>
        <dbReference type="Pfam" id="PF03447"/>
    </source>
</evidence>
<dbReference type="STRING" id="1601833.SAMN05518684_12017"/>
<dbReference type="InterPro" id="IPR036291">
    <property type="entry name" value="NAD(P)-bd_dom_sf"/>
</dbReference>
<dbReference type="Gene3D" id="3.40.50.720">
    <property type="entry name" value="NAD(P)-binding Rossmann-like Domain"/>
    <property type="match status" value="1"/>
</dbReference>
<gene>
    <name evidence="14" type="ORF">SAMN05518684_12017</name>
</gene>
<dbReference type="GO" id="GO:0004412">
    <property type="term" value="F:homoserine dehydrogenase activity"/>
    <property type="evidence" value="ECO:0007669"/>
    <property type="project" value="UniProtKB-EC"/>
</dbReference>
<accession>A0A1H9WUA7</accession>
<dbReference type="GO" id="GO:0009088">
    <property type="term" value="P:threonine biosynthetic process"/>
    <property type="evidence" value="ECO:0007669"/>
    <property type="project" value="UniProtKB-UniPathway"/>
</dbReference>
<evidence type="ECO:0000256" key="11">
    <source>
        <dbReference type="ARBA" id="ARBA00048841"/>
    </source>
</evidence>
<dbReference type="UniPathway" id="UPA00050">
    <property type="reaction ID" value="UER00063"/>
</dbReference>
<dbReference type="GO" id="GO:0009086">
    <property type="term" value="P:methionine biosynthetic process"/>
    <property type="evidence" value="ECO:0007669"/>
    <property type="project" value="UniProtKB-KW"/>
</dbReference>
<dbReference type="AlphaFoldDB" id="A0A1H9WUA7"/>
<dbReference type="GO" id="GO:0050661">
    <property type="term" value="F:NADP binding"/>
    <property type="evidence" value="ECO:0007669"/>
    <property type="project" value="InterPro"/>
</dbReference>
<dbReference type="PANTHER" id="PTHR43331">
    <property type="entry name" value="HOMOSERINE DEHYDROGENASE"/>
    <property type="match status" value="1"/>
</dbReference>
<evidence type="ECO:0000256" key="9">
    <source>
        <dbReference type="ARBA" id="ARBA00023053"/>
    </source>
</evidence>
<dbReference type="EMBL" id="FOGT01000020">
    <property type="protein sequence ID" value="SES37530.1"/>
    <property type="molecule type" value="Genomic_DNA"/>
</dbReference>
<comment type="catalytic activity">
    <reaction evidence="11">
        <text>L-homoserine + NADP(+) = L-aspartate 4-semialdehyde + NADPH + H(+)</text>
        <dbReference type="Rhea" id="RHEA:15761"/>
        <dbReference type="ChEBI" id="CHEBI:15378"/>
        <dbReference type="ChEBI" id="CHEBI:57476"/>
        <dbReference type="ChEBI" id="CHEBI:57783"/>
        <dbReference type="ChEBI" id="CHEBI:58349"/>
        <dbReference type="ChEBI" id="CHEBI:537519"/>
        <dbReference type="EC" id="1.1.1.3"/>
    </reaction>
    <physiologicalReaction direction="right-to-left" evidence="11">
        <dbReference type="Rhea" id="RHEA:15763"/>
    </physiologicalReaction>
</comment>